<dbReference type="Pfam" id="PF14310">
    <property type="entry name" value="Fn3-like"/>
    <property type="match status" value="1"/>
</dbReference>
<dbReference type="GO" id="GO:0008422">
    <property type="term" value="F:beta-glucosidase activity"/>
    <property type="evidence" value="ECO:0007669"/>
    <property type="project" value="UniProtKB-EC"/>
</dbReference>
<dbReference type="InterPro" id="IPR017853">
    <property type="entry name" value="GH"/>
</dbReference>
<dbReference type="PRINTS" id="PR00133">
    <property type="entry name" value="GLHYDRLASE3"/>
</dbReference>
<evidence type="ECO:0000256" key="5">
    <source>
        <dbReference type="ARBA" id="ARBA00022801"/>
    </source>
</evidence>
<dbReference type="InterPro" id="IPR051915">
    <property type="entry name" value="Cellulose_Degrad_GH3"/>
</dbReference>
<dbReference type="InterPro" id="IPR036881">
    <property type="entry name" value="Glyco_hydro_3_C_sf"/>
</dbReference>
<dbReference type="EMBL" id="VWLX01000003">
    <property type="protein sequence ID" value="KAA3807738.1"/>
    <property type="molecule type" value="Genomic_DNA"/>
</dbReference>
<dbReference type="EMBL" id="JAQNWR010000007">
    <property type="protein sequence ID" value="MDC2408563.1"/>
    <property type="molecule type" value="Genomic_DNA"/>
</dbReference>
<keyword evidence="4" id="KW-0732">Signal</keyword>
<comment type="catalytic activity">
    <reaction evidence="1">
        <text>Hydrolysis of terminal, non-reducing beta-D-glucosyl residues with release of beta-D-glucose.</text>
        <dbReference type="EC" id="3.2.1.21"/>
    </reaction>
</comment>
<evidence type="ECO:0000313" key="13">
    <source>
        <dbReference type="Proteomes" id="UP000460135"/>
    </source>
</evidence>
<dbReference type="InterPro" id="IPR002772">
    <property type="entry name" value="Glyco_hydro_3_C"/>
</dbReference>
<comment type="caution">
    <text evidence="11">The sequence shown here is derived from an EMBL/GenBank/DDBJ whole genome shotgun (WGS) entry which is preliminary data.</text>
</comment>
<dbReference type="InterPro" id="IPR019800">
    <property type="entry name" value="Glyco_hydro_3_AS"/>
</dbReference>
<dbReference type="SMART" id="SM01217">
    <property type="entry name" value="Fn3_like"/>
    <property type="match status" value="1"/>
</dbReference>
<keyword evidence="6 7" id="KW-0326">Glycosidase</keyword>
<reference evidence="11 12" key="1">
    <citation type="submission" date="2018-08" db="EMBL/GenBank/DDBJ databases">
        <title>A genome reference for cultivated species of the human gut microbiota.</title>
        <authorList>
            <person name="Zou Y."/>
            <person name="Xue W."/>
            <person name="Luo G."/>
        </authorList>
    </citation>
    <scope>NUCLEOTIDE SEQUENCE [LARGE SCALE GENOMIC DNA]</scope>
    <source>
        <strain evidence="11 12">AF20-9LB</strain>
    </source>
</reference>
<gene>
    <name evidence="11" type="ORF">DWX70_25420</name>
    <name evidence="9" type="ORF">F3F51_05565</name>
    <name evidence="10" type="ORF">PO240_11825</name>
</gene>
<dbReference type="Proteomes" id="UP001214017">
    <property type="component" value="Unassembled WGS sequence"/>
</dbReference>
<evidence type="ECO:0000256" key="6">
    <source>
        <dbReference type="ARBA" id="ARBA00023295"/>
    </source>
</evidence>
<dbReference type="EC" id="3.2.1.21" evidence="3"/>
<evidence type="ECO:0000313" key="9">
    <source>
        <dbReference type="EMBL" id="KAA3807738.1"/>
    </source>
</evidence>
<dbReference type="FunFam" id="2.60.40.10:FF:000495">
    <property type="entry name" value="Periplasmic beta-glucosidase"/>
    <property type="match status" value="1"/>
</dbReference>
<dbReference type="AlphaFoldDB" id="A0A395VPT3"/>
<sequence>MRKYIVYILLLINYSILLNDLSAQPIKKDYSRKVDSLLQQMTLEEKVGQMIQYSNDKLQTGPTIKNQNHVEEIKKGMVGSMFNIITVERARQYQDLAMQSRLKIPLIFGLDVVHGMRTIFPIPLGEAASFDLKMIKKTARIAASETSAYGIHWTFAPMVDIARDARWGRGMEGAGEDTWYGSQVAKARIEGFQGTDYSRQNTVLACAKHLAAYGAALAGKDYAEADISDATLHQVYLPPFHSAVKAGVATLMTGFNEINGIPATAHKYLQSELLKEKWGFKGFTVSDWGSIGEIARHGMGKDNKDATRIAVIAGCDMDMHSMSYKRNLVDLVNEGQVDVNLIDNAVRRILTLKYELGLFDDPYCYNNRYQELSDKKIINEHRKSARLMGSKSIVLLKNNQVLPIQPHISNIALIGPLNKASKDMLGNWKAVGDEKEVVTVDEGLRNAIPHAQISYIEGYDLENNELKPLPALDRFDMIIVAVGERAMESGEARSKVDINIHRNQQLLVKQLKEKSNKPVVALIMGGRPLIFSDMEPYADAILMTWWLGSEAGNSVADILTGKYNPSGKLPVTFPKQVGQCPIYYNQKRTGRPWVPNNLYVSGYCDETALPAYPFGFGLSYTQFEIDTPVLEKEKYFFNEPIKVKVKVRNNGKYKGIETVQLYLQDVVSSITRPLIELCGIRQVELAPKEEKIVEFILFTEDLSFYSHEKVFITEPGEFKLFAGNSSDNLRATSFELLETRISSNK</sequence>
<evidence type="ECO:0000256" key="7">
    <source>
        <dbReference type="RuleBase" id="RU361161"/>
    </source>
</evidence>
<dbReference type="SUPFAM" id="SSF52279">
    <property type="entry name" value="Beta-D-glucan exohydrolase, C-terminal domain"/>
    <property type="match status" value="1"/>
</dbReference>
<dbReference type="Pfam" id="PF00933">
    <property type="entry name" value="Glyco_hydro_3"/>
    <property type="match status" value="1"/>
</dbReference>
<dbReference type="EMBL" id="QRVZ01000039">
    <property type="protein sequence ID" value="RGS78828.1"/>
    <property type="molecule type" value="Genomic_DNA"/>
</dbReference>
<dbReference type="PANTHER" id="PTHR30620:SF16">
    <property type="entry name" value="LYSOSOMAL BETA GLUCOSIDASE"/>
    <property type="match status" value="1"/>
</dbReference>
<dbReference type="Proteomes" id="UP000460135">
    <property type="component" value="Unassembled WGS sequence"/>
</dbReference>
<protein>
    <recommendedName>
        <fullName evidence="3">beta-glucosidase</fullName>
        <ecNumber evidence="3">3.2.1.21</ecNumber>
    </recommendedName>
</protein>
<dbReference type="PANTHER" id="PTHR30620">
    <property type="entry name" value="PERIPLASMIC BETA-GLUCOSIDASE-RELATED"/>
    <property type="match status" value="1"/>
</dbReference>
<accession>A0A395VPT3</accession>
<dbReference type="PROSITE" id="PS00775">
    <property type="entry name" value="GLYCOSYL_HYDROL_F3"/>
    <property type="match status" value="1"/>
</dbReference>
<evidence type="ECO:0000313" key="12">
    <source>
        <dbReference type="Proteomes" id="UP000266492"/>
    </source>
</evidence>
<evidence type="ECO:0000256" key="2">
    <source>
        <dbReference type="ARBA" id="ARBA00005336"/>
    </source>
</evidence>
<evidence type="ECO:0000313" key="11">
    <source>
        <dbReference type="EMBL" id="RGS78828.1"/>
    </source>
</evidence>
<proteinExistence type="inferred from homology"/>
<dbReference type="InterPro" id="IPR013783">
    <property type="entry name" value="Ig-like_fold"/>
</dbReference>
<dbReference type="InterPro" id="IPR001764">
    <property type="entry name" value="Glyco_hydro_3_N"/>
</dbReference>
<dbReference type="SUPFAM" id="SSF51445">
    <property type="entry name" value="(Trans)glycosidases"/>
    <property type="match status" value="1"/>
</dbReference>
<reference evidence="10" key="3">
    <citation type="submission" date="2022-10" db="EMBL/GenBank/DDBJ databases">
        <title>Human gut microbiome strain richness.</title>
        <authorList>
            <person name="Chen-Liaw A."/>
        </authorList>
    </citation>
    <scope>NUCLEOTIDE SEQUENCE</scope>
    <source>
        <strain evidence="10">F7_m1001271B151109d0_201107</strain>
    </source>
</reference>
<keyword evidence="5 7" id="KW-0378">Hydrolase</keyword>
<dbReference type="RefSeq" id="WP_004298584.1">
    <property type="nucleotide sequence ID" value="NZ_BAABYJ010000001.1"/>
</dbReference>
<dbReference type="Gene3D" id="3.40.50.1700">
    <property type="entry name" value="Glycoside hydrolase family 3 C-terminal domain"/>
    <property type="match status" value="1"/>
</dbReference>
<dbReference type="Gene3D" id="3.20.20.300">
    <property type="entry name" value="Glycoside hydrolase, family 3, N-terminal domain"/>
    <property type="match status" value="1"/>
</dbReference>
<dbReference type="Gene3D" id="2.60.40.10">
    <property type="entry name" value="Immunoglobulins"/>
    <property type="match status" value="1"/>
</dbReference>
<evidence type="ECO:0000256" key="1">
    <source>
        <dbReference type="ARBA" id="ARBA00000448"/>
    </source>
</evidence>
<dbReference type="InterPro" id="IPR036962">
    <property type="entry name" value="Glyco_hydro_3_N_sf"/>
</dbReference>
<comment type="similarity">
    <text evidence="2 7">Belongs to the glycosyl hydrolase 3 family.</text>
</comment>
<dbReference type="GO" id="GO:0009251">
    <property type="term" value="P:glucan catabolic process"/>
    <property type="evidence" value="ECO:0007669"/>
    <property type="project" value="TreeGrafter"/>
</dbReference>
<evidence type="ECO:0000256" key="4">
    <source>
        <dbReference type="ARBA" id="ARBA00022729"/>
    </source>
</evidence>
<name>A0A395VPT3_BACOV</name>
<reference evidence="9 13" key="2">
    <citation type="journal article" date="2019" name="Nat. Med.">
        <title>A library of human gut bacterial isolates paired with longitudinal multiomics data enables mechanistic microbiome research.</title>
        <authorList>
            <person name="Poyet M."/>
            <person name="Groussin M."/>
            <person name="Gibbons S.M."/>
            <person name="Avila-Pacheco J."/>
            <person name="Jiang X."/>
            <person name="Kearney S.M."/>
            <person name="Perrotta A.R."/>
            <person name="Berdy B."/>
            <person name="Zhao S."/>
            <person name="Lieberman T.D."/>
            <person name="Swanson P.K."/>
            <person name="Smith M."/>
            <person name="Roesemann S."/>
            <person name="Alexander J.E."/>
            <person name="Rich S.A."/>
            <person name="Livny J."/>
            <person name="Vlamakis H."/>
            <person name="Clish C."/>
            <person name="Bullock K."/>
            <person name="Deik A."/>
            <person name="Scott J."/>
            <person name="Pierce K.A."/>
            <person name="Xavier R.J."/>
            <person name="Alm E.J."/>
        </authorList>
    </citation>
    <scope>NUCLEOTIDE SEQUENCE [LARGE SCALE GENOMIC DNA]</scope>
    <source>
        <strain evidence="9 13">BIOML-A183</strain>
    </source>
</reference>
<dbReference type="InterPro" id="IPR026891">
    <property type="entry name" value="Fn3-like"/>
</dbReference>
<dbReference type="Pfam" id="PF01915">
    <property type="entry name" value="Glyco_hydro_3_C"/>
    <property type="match status" value="1"/>
</dbReference>
<dbReference type="Proteomes" id="UP000266492">
    <property type="component" value="Unassembled WGS sequence"/>
</dbReference>
<evidence type="ECO:0000259" key="8">
    <source>
        <dbReference type="SMART" id="SM01217"/>
    </source>
</evidence>
<evidence type="ECO:0000256" key="3">
    <source>
        <dbReference type="ARBA" id="ARBA00012744"/>
    </source>
</evidence>
<evidence type="ECO:0000313" key="10">
    <source>
        <dbReference type="EMBL" id="MDC2408563.1"/>
    </source>
</evidence>
<dbReference type="KEGG" id="boa:Bovatus_03167"/>
<organism evidence="11 12">
    <name type="scientific">Bacteroides ovatus</name>
    <dbReference type="NCBI Taxonomy" id="28116"/>
    <lineage>
        <taxon>Bacteria</taxon>
        <taxon>Pseudomonadati</taxon>
        <taxon>Bacteroidota</taxon>
        <taxon>Bacteroidia</taxon>
        <taxon>Bacteroidales</taxon>
        <taxon>Bacteroidaceae</taxon>
        <taxon>Bacteroides</taxon>
    </lineage>
</organism>
<dbReference type="GeneID" id="29452856"/>
<dbReference type="FunFam" id="3.20.20.300:FF:000005">
    <property type="entry name" value="Periplasmic beta-glucosidase"/>
    <property type="match status" value="1"/>
</dbReference>
<feature type="domain" description="Fibronectin type III-like" evidence="8">
    <location>
        <begin position="657"/>
        <end position="726"/>
    </location>
</feature>